<gene>
    <name evidence="1" type="ORF">Vretifemale_8215</name>
    <name evidence="2" type="ORF">Vretimale_256</name>
</gene>
<organism evidence="1 3">
    <name type="scientific">Volvox reticuliferus</name>
    <dbReference type="NCBI Taxonomy" id="1737510"/>
    <lineage>
        <taxon>Eukaryota</taxon>
        <taxon>Viridiplantae</taxon>
        <taxon>Chlorophyta</taxon>
        <taxon>core chlorophytes</taxon>
        <taxon>Chlorophyceae</taxon>
        <taxon>CS clade</taxon>
        <taxon>Chlamydomonadales</taxon>
        <taxon>Volvocaceae</taxon>
        <taxon>Volvox</taxon>
    </lineage>
</organism>
<evidence type="ECO:0000313" key="1">
    <source>
        <dbReference type="EMBL" id="GIL78784.1"/>
    </source>
</evidence>
<proteinExistence type="predicted"/>
<dbReference type="EMBL" id="BNCQ01000001">
    <property type="protein sequence ID" value="GIL93978.1"/>
    <property type="molecule type" value="Genomic_DNA"/>
</dbReference>
<evidence type="ECO:0000313" key="2">
    <source>
        <dbReference type="EMBL" id="GIL93978.1"/>
    </source>
</evidence>
<dbReference type="PANTHER" id="PTHR34044:SF1">
    <property type="entry name" value="NUCLEAR PROTEIN"/>
    <property type="match status" value="1"/>
</dbReference>
<protein>
    <submittedName>
        <fullName evidence="1">Uncharacterized protein</fullName>
    </submittedName>
</protein>
<reference evidence="1" key="1">
    <citation type="journal article" date="2021" name="Proc. Natl. Acad. Sci. U.S.A.">
        <title>Three genomes in the algal genus Volvox reveal the fate of a haploid sex-determining region after a transition to homothallism.</title>
        <authorList>
            <person name="Yamamoto K."/>
            <person name="Hamaji T."/>
            <person name="Kawai-Toyooka H."/>
            <person name="Matsuzaki R."/>
            <person name="Takahashi F."/>
            <person name="Nishimura Y."/>
            <person name="Kawachi M."/>
            <person name="Noguchi H."/>
            <person name="Minakuchi Y."/>
            <person name="Umen J.G."/>
            <person name="Toyoda A."/>
            <person name="Nozaki H."/>
        </authorList>
    </citation>
    <scope>NUCLEOTIDE SEQUENCE</scope>
    <source>
        <strain evidence="2">NIES-3785</strain>
        <strain evidence="1">NIES-3786</strain>
    </source>
</reference>
<accession>A0A8J4CAM3</accession>
<dbReference type="EMBL" id="BNCP01000014">
    <property type="protein sequence ID" value="GIL78784.1"/>
    <property type="molecule type" value="Genomic_DNA"/>
</dbReference>
<dbReference type="Proteomes" id="UP000722791">
    <property type="component" value="Unassembled WGS sequence"/>
</dbReference>
<sequence length="297" mass="31713">MLAASRVSASTFAFKSRVVPLQNHHRAAKMICNASAPVAQQVFTIVGGGRVGQALADMGPGSDVVVTRGQVVEGPPGPIVVCTRNDDLQAVVDSASPERRSDLVFIQNGMLQPWLDKQGLGENTQVLVYFAVAKKGDKPTDGKTDVNPEGLTAAYGKHAQAVADRLHSGGLSCKVLGKADFTRAMLEKLVWISAYMLLGAKHKATVGQVEAQHKEEVSELIRELIAAGAEELRVTPVGGEVERLNAYARSVAHFPTAVKEFPWRNGWFYGLTLKALAAGKPDPCPLHTAMLKEVGAV</sequence>
<name>A0A8J4CAM3_9CHLO</name>
<comment type="caution">
    <text evidence="1">The sequence shown here is derived from an EMBL/GenBank/DDBJ whole genome shotgun (WGS) entry which is preliminary data.</text>
</comment>
<dbReference type="Proteomes" id="UP000747110">
    <property type="component" value="Unassembled WGS sequence"/>
</dbReference>
<dbReference type="AlphaFoldDB" id="A0A8J4CAM3"/>
<dbReference type="OrthoDB" id="38730at2759"/>
<dbReference type="PANTHER" id="PTHR34044">
    <property type="entry name" value="NUCLEAR PROTEIN"/>
    <property type="match status" value="1"/>
</dbReference>
<keyword evidence="3" id="KW-1185">Reference proteome</keyword>
<evidence type="ECO:0000313" key="3">
    <source>
        <dbReference type="Proteomes" id="UP000747110"/>
    </source>
</evidence>